<dbReference type="InterPro" id="IPR050275">
    <property type="entry name" value="PGM_Phosphatase"/>
</dbReference>
<evidence type="ECO:0000256" key="1">
    <source>
        <dbReference type="SAM" id="SignalP"/>
    </source>
</evidence>
<dbReference type="InterPro" id="IPR013078">
    <property type="entry name" value="His_Pase_superF_clade-1"/>
</dbReference>
<keyword evidence="3" id="KW-1185">Reference proteome</keyword>
<name>A0A9P5D6E2_9HYPO</name>
<proteinExistence type="predicted"/>
<organism evidence="2 3">
    <name type="scientific">Geosmithia morbida</name>
    <dbReference type="NCBI Taxonomy" id="1094350"/>
    <lineage>
        <taxon>Eukaryota</taxon>
        <taxon>Fungi</taxon>
        <taxon>Dikarya</taxon>
        <taxon>Ascomycota</taxon>
        <taxon>Pezizomycotina</taxon>
        <taxon>Sordariomycetes</taxon>
        <taxon>Hypocreomycetidae</taxon>
        <taxon>Hypocreales</taxon>
        <taxon>Bionectriaceae</taxon>
        <taxon>Geosmithia</taxon>
    </lineage>
</organism>
<comment type="caution">
    <text evidence="2">The sequence shown here is derived from an EMBL/GenBank/DDBJ whole genome shotgun (WGS) entry which is preliminary data.</text>
</comment>
<dbReference type="Pfam" id="PF00300">
    <property type="entry name" value="His_Phos_1"/>
    <property type="match status" value="1"/>
</dbReference>
<dbReference type="InterPro" id="IPR029033">
    <property type="entry name" value="His_PPase_superfam"/>
</dbReference>
<feature type="signal peptide" evidence="1">
    <location>
        <begin position="1"/>
        <end position="18"/>
    </location>
</feature>
<dbReference type="Gene3D" id="3.40.50.1240">
    <property type="entry name" value="Phosphoglycerate mutase-like"/>
    <property type="match status" value="1"/>
</dbReference>
<dbReference type="RefSeq" id="XP_035324173.1">
    <property type="nucleotide sequence ID" value="XM_035466336.1"/>
</dbReference>
<accession>A0A9P5D6E2</accession>
<keyword evidence="1" id="KW-0732">Signal</keyword>
<sequence length="361" mass="41268">MKASVLYTALGLLPLVLCRNVWREARGKSIEYTSVEGYFLQDDKTTSTDGFDYADVNFGLIDRKYPTDNYLSRNDCDSQWERFDRWVKYLNWNPRNRGDVQYKVIFMGRHGNGWHNSAETFYGTPAWNCYWAEQTGNGTAYWKDAALTSAGIDEALKANAYFKDRYATQNMPHFESYYVSPLQRCTTTANLTFGDIDLPRQHPFVPTVKELFREGMTPHTCNWRSNKTFIGENFPRYEFEKGFAEHDELWDATKSETGDAQDVRAKAVLDDMFRNDSNTWISVTAHSGMISRLLKALNHREFRLSTGQIIPVLVKAEAIDLQPQPTYQAHEPYSTCTAPPITSIAERGCVCPTPTTTALPS</sequence>
<dbReference type="PANTHER" id="PTHR48100">
    <property type="entry name" value="BROAD-SPECIFICITY PHOSPHATASE YOR283W-RELATED"/>
    <property type="match status" value="1"/>
</dbReference>
<dbReference type="AlphaFoldDB" id="A0A9P5D6E2"/>
<dbReference type="PANTHER" id="PTHR48100:SF32">
    <property type="entry name" value="ANCHORED PROTEIN, PUTATIVE (AFU_ORTHOLOGUE AFUA_1G10590)-RELATED"/>
    <property type="match status" value="1"/>
</dbReference>
<protein>
    <submittedName>
        <fullName evidence="2">Broad specificity phosphatase PhoE</fullName>
    </submittedName>
</protein>
<gene>
    <name evidence="2" type="ORF">GMORB2_4361</name>
</gene>
<dbReference type="EMBL" id="JAANYQ010000003">
    <property type="protein sequence ID" value="KAF4125521.1"/>
    <property type="molecule type" value="Genomic_DNA"/>
</dbReference>
<evidence type="ECO:0000313" key="2">
    <source>
        <dbReference type="EMBL" id="KAF4125521.1"/>
    </source>
</evidence>
<reference evidence="2" key="1">
    <citation type="submission" date="2020-03" db="EMBL/GenBank/DDBJ databases">
        <title>Site-based positive gene gene selection in Geosmithia morbida across the United States reveals a broad range of putative effectors and factors for local host and environmental adapation.</title>
        <authorList>
            <person name="Onufrak A."/>
            <person name="Murdoch R.W."/>
            <person name="Gazis R."/>
            <person name="Huff M."/>
            <person name="Staton M."/>
            <person name="Klingeman W."/>
            <person name="Hadziabdic D."/>
        </authorList>
    </citation>
    <scope>NUCLEOTIDE SEQUENCE</scope>
    <source>
        <strain evidence="2">1262</strain>
    </source>
</reference>
<dbReference type="Proteomes" id="UP000749293">
    <property type="component" value="Unassembled WGS sequence"/>
</dbReference>
<dbReference type="GO" id="GO:0016791">
    <property type="term" value="F:phosphatase activity"/>
    <property type="evidence" value="ECO:0007669"/>
    <property type="project" value="TreeGrafter"/>
</dbReference>
<feature type="chain" id="PRO_5040258046" evidence="1">
    <location>
        <begin position="19"/>
        <end position="361"/>
    </location>
</feature>
<evidence type="ECO:0000313" key="3">
    <source>
        <dbReference type="Proteomes" id="UP000749293"/>
    </source>
</evidence>
<dbReference type="GeneID" id="55970589"/>
<dbReference type="CDD" id="cd07040">
    <property type="entry name" value="HP"/>
    <property type="match status" value="1"/>
</dbReference>
<dbReference type="GO" id="GO:0005737">
    <property type="term" value="C:cytoplasm"/>
    <property type="evidence" value="ECO:0007669"/>
    <property type="project" value="TreeGrafter"/>
</dbReference>
<dbReference type="OrthoDB" id="496981at2759"/>
<dbReference type="SUPFAM" id="SSF53254">
    <property type="entry name" value="Phosphoglycerate mutase-like"/>
    <property type="match status" value="1"/>
</dbReference>